<sequence length="215" mass="24384">MAELNLHQKLVQIRQEIGVFTKDTKGHGYSYVSGSQVLEKIQAKMNELNVLLYPKMNGIADDVFNYTTSKGNAKTDFVIKGDMVYIWQNADDPKDALEVPWKLYGQQDDISKAYGSALTYSERYFLLKFFNAPTDDDDPDSRDTKGKYGQTSNKASEKQLNFVKKLLEGKINEKNDFNTLYSYLKQSMGTDVDIENWTSQQASQAIKILKGGNSQ</sequence>
<name>A0A3E0WVI7_9BACI</name>
<protein>
    <recommendedName>
        <fullName evidence="3">Single-stranded DNA-binding protein</fullName>
    </recommendedName>
</protein>
<dbReference type="EMBL" id="NFZX01000007">
    <property type="protein sequence ID" value="RFA36203.1"/>
    <property type="molecule type" value="Genomic_DNA"/>
</dbReference>
<reference evidence="1 2" key="1">
    <citation type="submission" date="2017-05" db="EMBL/GenBank/DDBJ databases">
        <title>Virgibacillus sp. AK90 isolated from a saltern of Kakinada, India.</title>
        <authorList>
            <person name="Gupta V."/>
            <person name="Sidhu C."/>
            <person name="Korpole S."/>
            <person name="Pinnaka A.K."/>
        </authorList>
    </citation>
    <scope>NUCLEOTIDE SEQUENCE [LARGE SCALE GENOMIC DNA]</scope>
    <source>
        <strain evidence="1 2">AK90</strain>
    </source>
</reference>
<dbReference type="RefSeq" id="WP_116277555.1">
    <property type="nucleotide sequence ID" value="NZ_NFZX01000007.1"/>
</dbReference>
<dbReference type="Pfam" id="PF04404">
    <property type="entry name" value="ERF"/>
    <property type="match status" value="1"/>
</dbReference>
<dbReference type="Proteomes" id="UP000256488">
    <property type="component" value="Unassembled WGS sequence"/>
</dbReference>
<gene>
    <name evidence="1" type="ORF">CAI16_05265</name>
</gene>
<evidence type="ECO:0000313" key="1">
    <source>
        <dbReference type="EMBL" id="RFA36203.1"/>
    </source>
</evidence>
<evidence type="ECO:0008006" key="3">
    <source>
        <dbReference type="Google" id="ProtNLM"/>
    </source>
</evidence>
<dbReference type="InterPro" id="IPR007499">
    <property type="entry name" value="ERF_bacteria_virus"/>
</dbReference>
<dbReference type="AlphaFoldDB" id="A0A3E0WVI7"/>
<accession>A0A3E0WVI7</accession>
<evidence type="ECO:0000313" key="2">
    <source>
        <dbReference type="Proteomes" id="UP000256488"/>
    </source>
</evidence>
<proteinExistence type="predicted"/>
<comment type="caution">
    <text evidence="1">The sequence shown here is derived from an EMBL/GenBank/DDBJ whole genome shotgun (WGS) entry which is preliminary data.</text>
</comment>
<organism evidence="1 2">
    <name type="scientific">Virgibacillus dokdonensis</name>
    <dbReference type="NCBI Taxonomy" id="302167"/>
    <lineage>
        <taxon>Bacteria</taxon>
        <taxon>Bacillati</taxon>
        <taxon>Bacillota</taxon>
        <taxon>Bacilli</taxon>
        <taxon>Bacillales</taxon>
        <taxon>Bacillaceae</taxon>
        <taxon>Virgibacillus</taxon>
    </lineage>
</organism>